<evidence type="ECO:0000313" key="3">
    <source>
        <dbReference type="Proteomes" id="UP000265520"/>
    </source>
</evidence>
<dbReference type="EMBL" id="LXQA010959673">
    <property type="protein sequence ID" value="MCI78814.1"/>
    <property type="molecule type" value="Genomic_DNA"/>
</dbReference>
<keyword evidence="3" id="KW-1185">Reference proteome</keyword>
<proteinExistence type="predicted"/>
<comment type="caution">
    <text evidence="2">The sequence shown here is derived from an EMBL/GenBank/DDBJ whole genome shotgun (WGS) entry which is preliminary data.</text>
</comment>
<feature type="compositionally biased region" description="Polar residues" evidence="1">
    <location>
        <begin position="22"/>
        <end position="33"/>
    </location>
</feature>
<gene>
    <name evidence="2" type="ORF">A2U01_0100085</name>
</gene>
<name>A0A392US05_9FABA</name>
<dbReference type="AlphaFoldDB" id="A0A392US05"/>
<evidence type="ECO:0000313" key="2">
    <source>
        <dbReference type="EMBL" id="MCI78814.1"/>
    </source>
</evidence>
<feature type="non-terminal residue" evidence="2">
    <location>
        <position position="1"/>
    </location>
</feature>
<protein>
    <submittedName>
        <fullName evidence="2">Uncharacterized protein</fullName>
    </submittedName>
</protein>
<dbReference type="Proteomes" id="UP000265520">
    <property type="component" value="Unassembled WGS sequence"/>
</dbReference>
<reference evidence="2 3" key="1">
    <citation type="journal article" date="2018" name="Front. Plant Sci.">
        <title>Red Clover (Trifolium pratense) and Zigzag Clover (T. medium) - A Picture of Genomic Similarities and Differences.</title>
        <authorList>
            <person name="Dluhosova J."/>
            <person name="Istvanek J."/>
            <person name="Nedelnik J."/>
            <person name="Repkova J."/>
        </authorList>
    </citation>
    <scope>NUCLEOTIDE SEQUENCE [LARGE SCALE GENOMIC DNA]</scope>
    <source>
        <strain evidence="3">cv. 10/8</strain>
        <tissue evidence="2">Leaf</tissue>
    </source>
</reference>
<feature type="region of interest" description="Disordered" evidence="1">
    <location>
        <begin position="1"/>
        <end position="39"/>
    </location>
</feature>
<evidence type="ECO:0000256" key="1">
    <source>
        <dbReference type="SAM" id="MobiDB-lite"/>
    </source>
</evidence>
<accession>A0A392US05</accession>
<organism evidence="2 3">
    <name type="scientific">Trifolium medium</name>
    <dbReference type="NCBI Taxonomy" id="97028"/>
    <lineage>
        <taxon>Eukaryota</taxon>
        <taxon>Viridiplantae</taxon>
        <taxon>Streptophyta</taxon>
        <taxon>Embryophyta</taxon>
        <taxon>Tracheophyta</taxon>
        <taxon>Spermatophyta</taxon>
        <taxon>Magnoliopsida</taxon>
        <taxon>eudicotyledons</taxon>
        <taxon>Gunneridae</taxon>
        <taxon>Pentapetalae</taxon>
        <taxon>rosids</taxon>
        <taxon>fabids</taxon>
        <taxon>Fabales</taxon>
        <taxon>Fabaceae</taxon>
        <taxon>Papilionoideae</taxon>
        <taxon>50 kb inversion clade</taxon>
        <taxon>NPAAA clade</taxon>
        <taxon>Hologalegina</taxon>
        <taxon>IRL clade</taxon>
        <taxon>Trifolieae</taxon>
        <taxon>Trifolium</taxon>
    </lineage>
</organism>
<sequence length="59" mass="6286">GLSPPKLAPGGIEPETLRGAYTSRTQANTTRPTPSGLRPGSVLLLRSEIRFSLVLIWVG</sequence>